<evidence type="ECO:0000256" key="3">
    <source>
        <dbReference type="ARBA" id="ARBA00022475"/>
    </source>
</evidence>
<protein>
    <recommendedName>
        <fullName evidence="8">Acyltransferase 3 domain-containing protein</fullName>
    </recommendedName>
</protein>
<evidence type="ECO:0000256" key="6">
    <source>
        <dbReference type="ARBA" id="ARBA00023136"/>
    </source>
</evidence>
<evidence type="ECO:0000259" key="8">
    <source>
        <dbReference type="Pfam" id="PF01757"/>
    </source>
</evidence>
<feature type="domain" description="Acyltransferase 3" evidence="8">
    <location>
        <begin position="10"/>
        <end position="310"/>
    </location>
</feature>
<dbReference type="EMBL" id="CP019288">
    <property type="protein sequence ID" value="QHI38108.1"/>
    <property type="molecule type" value="Genomic_DNA"/>
</dbReference>
<dbReference type="GO" id="GO:0009246">
    <property type="term" value="P:enterobacterial common antigen biosynthetic process"/>
    <property type="evidence" value="ECO:0007669"/>
    <property type="project" value="TreeGrafter"/>
</dbReference>
<evidence type="ECO:0000256" key="7">
    <source>
        <dbReference type="SAM" id="Phobius"/>
    </source>
</evidence>
<evidence type="ECO:0000256" key="2">
    <source>
        <dbReference type="ARBA" id="ARBA00007400"/>
    </source>
</evidence>
<reference evidence="9 10" key="1">
    <citation type="journal article" date="2013" name="Int. J. Syst. Evol. Microbiol.">
        <title>Kordia antarctica sp. nov., isolated from Antarctic seawater.</title>
        <authorList>
            <person name="Baek K."/>
            <person name="Choi A."/>
            <person name="Kang I."/>
            <person name="Lee K."/>
            <person name="Cho J.C."/>
        </authorList>
    </citation>
    <scope>NUCLEOTIDE SEQUENCE [LARGE SCALE GENOMIC DNA]</scope>
    <source>
        <strain evidence="9 10">IMCC3317</strain>
    </source>
</reference>
<feature type="transmembrane region" description="Helical" evidence="7">
    <location>
        <begin position="267"/>
        <end position="288"/>
    </location>
</feature>
<dbReference type="PANTHER" id="PTHR40074">
    <property type="entry name" value="O-ACETYLTRANSFERASE WECH"/>
    <property type="match status" value="1"/>
</dbReference>
<feature type="transmembrane region" description="Helical" evidence="7">
    <location>
        <begin position="206"/>
        <end position="229"/>
    </location>
</feature>
<sequence length="321" mass="36996">MQKTSRNILLDILKVIASLFVIGTHCGFLFEYSELASQIVTNGIFRIAVPFFFCVNGFFLFTVFKNNRIQTWTKRVGILYLIWMLIYSYFWVYLNDFNLLKIISTFLFGFNHLWYLAALILGGLVLYQLRNASNTLLIISAFILFLIGIVIQYLGQLHVFSQQPILDKLINYPPLHRNFLLFALPLLSIGYVIRRTNFHTKLSKQFVKNLLIISLTLLIAENLITYYYITGEAILNTYISYVFLAPALLIAAFTFKITSNLNSKLVSSYSIAIYLVHPLIIFLIYNVVSLSPTVRTFVTIVLSVIASYLLIQLNKKLKYIL</sequence>
<dbReference type="InterPro" id="IPR002656">
    <property type="entry name" value="Acyl_transf_3_dom"/>
</dbReference>
<evidence type="ECO:0000256" key="5">
    <source>
        <dbReference type="ARBA" id="ARBA00022989"/>
    </source>
</evidence>
<evidence type="ECO:0000313" key="10">
    <source>
        <dbReference type="Proteomes" id="UP000464657"/>
    </source>
</evidence>
<comment type="subcellular location">
    <subcellularLocation>
        <location evidence="1">Cell membrane</location>
        <topology evidence="1">Multi-pass membrane protein</topology>
    </subcellularLocation>
</comment>
<feature type="transmembrane region" description="Helical" evidence="7">
    <location>
        <begin position="106"/>
        <end position="129"/>
    </location>
</feature>
<gene>
    <name evidence="9" type="ORF">IMCC3317_34940</name>
</gene>
<accession>A0A7L4ZN06</accession>
<evidence type="ECO:0000256" key="4">
    <source>
        <dbReference type="ARBA" id="ARBA00022692"/>
    </source>
</evidence>
<dbReference type="GO" id="GO:0016413">
    <property type="term" value="F:O-acetyltransferase activity"/>
    <property type="evidence" value="ECO:0007669"/>
    <property type="project" value="TreeGrafter"/>
</dbReference>
<keyword evidence="10" id="KW-1185">Reference proteome</keyword>
<organism evidence="9 10">
    <name type="scientific">Kordia antarctica</name>
    <dbReference type="NCBI Taxonomy" id="1218801"/>
    <lineage>
        <taxon>Bacteria</taxon>
        <taxon>Pseudomonadati</taxon>
        <taxon>Bacteroidota</taxon>
        <taxon>Flavobacteriia</taxon>
        <taxon>Flavobacteriales</taxon>
        <taxon>Flavobacteriaceae</taxon>
        <taxon>Kordia</taxon>
    </lineage>
</organism>
<keyword evidence="5 7" id="KW-1133">Transmembrane helix</keyword>
<dbReference type="Proteomes" id="UP000464657">
    <property type="component" value="Chromosome"/>
</dbReference>
<dbReference type="GO" id="GO:0005886">
    <property type="term" value="C:plasma membrane"/>
    <property type="evidence" value="ECO:0007669"/>
    <property type="project" value="UniProtKB-SubCell"/>
</dbReference>
<feature type="transmembrane region" description="Helical" evidence="7">
    <location>
        <begin position="76"/>
        <end position="94"/>
    </location>
</feature>
<dbReference type="PANTHER" id="PTHR40074:SF2">
    <property type="entry name" value="O-ACETYLTRANSFERASE WECH"/>
    <property type="match status" value="1"/>
</dbReference>
<feature type="transmembrane region" description="Helical" evidence="7">
    <location>
        <begin position="44"/>
        <end position="64"/>
    </location>
</feature>
<dbReference type="AlphaFoldDB" id="A0A7L4ZN06"/>
<comment type="similarity">
    <text evidence="2">Belongs to the acyltransferase 3 family.</text>
</comment>
<dbReference type="Pfam" id="PF01757">
    <property type="entry name" value="Acyl_transf_3"/>
    <property type="match status" value="1"/>
</dbReference>
<keyword evidence="6 7" id="KW-0472">Membrane</keyword>
<feature type="transmembrane region" description="Helical" evidence="7">
    <location>
        <begin position="235"/>
        <end position="255"/>
    </location>
</feature>
<feature type="transmembrane region" description="Helical" evidence="7">
    <location>
        <begin position="12"/>
        <end position="32"/>
    </location>
</feature>
<keyword evidence="4 7" id="KW-0812">Transmembrane</keyword>
<evidence type="ECO:0000313" key="9">
    <source>
        <dbReference type="EMBL" id="QHI38108.1"/>
    </source>
</evidence>
<feature type="transmembrane region" description="Helical" evidence="7">
    <location>
        <begin position="294"/>
        <end position="311"/>
    </location>
</feature>
<name>A0A7L4ZN06_9FLAO</name>
<feature type="transmembrane region" description="Helical" evidence="7">
    <location>
        <begin position="175"/>
        <end position="194"/>
    </location>
</feature>
<dbReference type="KEGG" id="kan:IMCC3317_34940"/>
<keyword evidence="3" id="KW-1003">Cell membrane</keyword>
<evidence type="ECO:0000256" key="1">
    <source>
        <dbReference type="ARBA" id="ARBA00004651"/>
    </source>
</evidence>
<feature type="transmembrane region" description="Helical" evidence="7">
    <location>
        <begin position="136"/>
        <end position="155"/>
    </location>
</feature>
<proteinExistence type="inferred from homology"/>